<dbReference type="KEGG" id="ppp:112285338"/>
<dbReference type="EnsemblPlants" id="Pp3c8_18130V3.2">
    <property type="protein sequence ID" value="PAC:32965172.CDS.1"/>
    <property type="gene ID" value="Pp3c8_18130"/>
</dbReference>
<dbReference type="Pfam" id="PF02996">
    <property type="entry name" value="Prefoldin"/>
    <property type="match status" value="1"/>
</dbReference>
<dbReference type="PaxDb" id="3218-PP1S212_67V6.1"/>
<dbReference type="EnsemblPlants" id="Pp3c8_18130V3.1">
    <property type="protein sequence ID" value="PAC:32965171.CDS.1"/>
    <property type="gene ID" value="Pp3c8_18130"/>
</dbReference>
<dbReference type="GO" id="GO:0009409">
    <property type="term" value="P:response to cold"/>
    <property type="evidence" value="ECO:0007669"/>
    <property type="project" value="UniProtKB-ARBA"/>
</dbReference>
<dbReference type="Gene3D" id="1.10.287.370">
    <property type="match status" value="1"/>
</dbReference>
<dbReference type="SUPFAM" id="SSF46579">
    <property type="entry name" value="Prefoldin"/>
    <property type="match status" value="1"/>
</dbReference>
<reference evidence="4 6" key="2">
    <citation type="journal article" date="2018" name="Plant J.">
        <title>The Physcomitrella patens chromosome-scale assembly reveals moss genome structure and evolution.</title>
        <authorList>
            <person name="Lang D."/>
            <person name="Ullrich K.K."/>
            <person name="Murat F."/>
            <person name="Fuchs J."/>
            <person name="Jenkins J."/>
            <person name="Haas F.B."/>
            <person name="Piednoel M."/>
            <person name="Gundlach H."/>
            <person name="Van Bel M."/>
            <person name="Meyberg R."/>
            <person name="Vives C."/>
            <person name="Morata J."/>
            <person name="Symeonidi A."/>
            <person name="Hiss M."/>
            <person name="Muchero W."/>
            <person name="Kamisugi Y."/>
            <person name="Saleh O."/>
            <person name="Blanc G."/>
            <person name="Decker E.L."/>
            <person name="van Gessel N."/>
            <person name="Grimwood J."/>
            <person name="Hayes R.D."/>
            <person name="Graham S.W."/>
            <person name="Gunter L.E."/>
            <person name="McDaniel S.F."/>
            <person name="Hoernstein S.N.W."/>
            <person name="Larsson A."/>
            <person name="Li F.W."/>
            <person name="Perroud P.F."/>
            <person name="Phillips J."/>
            <person name="Ranjan P."/>
            <person name="Rokshar D.S."/>
            <person name="Rothfels C.J."/>
            <person name="Schneider L."/>
            <person name="Shu S."/>
            <person name="Stevenson D.W."/>
            <person name="Thummler F."/>
            <person name="Tillich M."/>
            <person name="Villarreal Aguilar J.C."/>
            <person name="Widiez T."/>
            <person name="Wong G.K."/>
            <person name="Wymore A."/>
            <person name="Zhang Y."/>
            <person name="Zimmer A.D."/>
            <person name="Quatrano R.S."/>
            <person name="Mayer K.F.X."/>
            <person name="Goodstein D."/>
            <person name="Casacuberta J.M."/>
            <person name="Vandepoele K."/>
            <person name="Reski R."/>
            <person name="Cuming A.C."/>
            <person name="Tuskan G.A."/>
            <person name="Maumus F."/>
            <person name="Salse J."/>
            <person name="Schmutz J."/>
            <person name="Rensing S.A."/>
        </authorList>
    </citation>
    <scope>NUCLEOTIDE SEQUENCE [LARGE SCALE GENOMIC DNA]</scope>
    <source>
        <strain evidence="5 6">cv. Gransden 2004</strain>
    </source>
</reference>
<dbReference type="PIRSF" id="PIRSF016396">
    <property type="entry name" value="Prefoldin_subunit_3"/>
    <property type="match status" value="1"/>
</dbReference>
<dbReference type="GO" id="GO:0016272">
    <property type="term" value="C:prefoldin complex"/>
    <property type="evidence" value="ECO:0000318"/>
    <property type="project" value="GO_Central"/>
</dbReference>
<name>A9TE60_PHYPA</name>
<dbReference type="Proteomes" id="UP000006727">
    <property type="component" value="Chromosome 8"/>
</dbReference>
<dbReference type="GO" id="GO:0015631">
    <property type="term" value="F:tubulin binding"/>
    <property type="evidence" value="ECO:0000318"/>
    <property type="project" value="GO_Central"/>
</dbReference>
<dbReference type="InterPro" id="IPR016655">
    <property type="entry name" value="PFD3"/>
</dbReference>
<comment type="subunit">
    <text evidence="3">Heterohexamer of two PFD-alpha type and four PFD-beta type subunits.</text>
</comment>
<accession>A9TE60</accession>
<dbReference type="AlphaFoldDB" id="A9TE60"/>
<dbReference type="PANTHER" id="PTHR12409:SF0">
    <property type="entry name" value="PREFOLDIN SUBUNIT 3"/>
    <property type="match status" value="1"/>
</dbReference>
<gene>
    <name evidence="5" type="primary">LOC112285338</name>
    <name evidence="4" type="ORF">PHYPA_011741</name>
</gene>
<evidence type="ECO:0000313" key="6">
    <source>
        <dbReference type="Proteomes" id="UP000006727"/>
    </source>
</evidence>
<dbReference type="FunFam" id="1.10.287.370:FF:000001">
    <property type="entry name" value="Prefoldin subunit 3"/>
    <property type="match status" value="1"/>
</dbReference>
<evidence type="ECO:0000256" key="2">
    <source>
        <dbReference type="ARBA" id="ARBA00023186"/>
    </source>
</evidence>
<dbReference type="GO" id="GO:0006457">
    <property type="term" value="P:protein folding"/>
    <property type="evidence" value="ECO:0007669"/>
    <property type="project" value="UniProtKB-UniRule"/>
</dbReference>
<protein>
    <recommendedName>
        <fullName evidence="3">Prefoldin subunit 3</fullName>
    </recommendedName>
</protein>
<dbReference type="InterPro" id="IPR009053">
    <property type="entry name" value="Prefoldin"/>
</dbReference>
<evidence type="ECO:0000313" key="5">
    <source>
        <dbReference type="EnsemblPlants" id="PAC:32965171.CDS.1"/>
    </source>
</evidence>
<evidence type="ECO:0000313" key="4">
    <source>
        <dbReference type="EMBL" id="PNR49845.1"/>
    </source>
</evidence>
<dbReference type="Gramene" id="Pp3c8_18130V3.2">
    <property type="protein sequence ID" value="PAC:32965172.CDS.1"/>
    <property type="gene ID" value="Pp3c8_18130"/>
</dbReference>
<keyword evidence="2 3" id="KW-0143">Chaperone</keyword>
<dbReference type="GO" id="GO:0007017">
    <property type="term" value="P:microtubule-based process"/>
    <property type="evidence" value="ECO:0000318"/>
    <property type="project" value="GO_Central"/>
</dbReference>
<dbReference type="GeneID" id="112285338"/>
<dbReference type="GO" id="GO:0007021">
    <property type="term" value="P:tubulin complex assembly"/>
    <property type="evidence" value="ECO:0000318"/>
    <property type="project" value="GO_Central"/>
</dbReference>
<dbReference type="OMA" id="YNWDVAQ"/>
<comment type="similarity">
    <text evidence="1 3">Belongs to the prefoldin subunit alpha family.</text>
</comment>
<sequence length="186" mass="21198">MASSSERRGIPAATFVKDVQEFLVQYDGNPGTCLTALQERLQQYKLAEMKLLGQKRDLLAKIPDIRKCLQVVDLMMAKKGSEEPLKMDFEVAEGIYAQAEFQDTETVCLWLGANVMLEYGCEEAKELLTRNLDTANKSLKSIVEDLHFLRDQMTITEVTIARVYNWDVHQRRKQRAIRPEADTAVA</sequence>
<reference evidence="5" key="3">
    <citation type="submission" date="2020-12" db="UniProtKB">
        <authorList>
            <consortium name="EnsemblPlants"/>
        </authorList>
    </citation>
    <scope>IDENTIFICATION</scope>
</reference>
<dbReference type="FunCoup" id="A9TE60">
    <property type="interactions" value="4774"/>
</dbReference>
<reference evidence="4 6" key="1">
    <citation type="journal article" date="2008" name="Science">
        <title>The Physcomitrella genome reveals evolutionary insights into the conquest of land by plants.</title>
        <authorList>
            <person name="Rensing S."/>
            <person name="Lang D."/>
            <person name="Zimmer A."/>
            <person name="Terry A."/>
            <person name="Salamov A."/>
            <person name="Shapiro H."/>
            <person name="Nishiyama T."/>
            <person name="Perroud P.-F."/>
            <person name="Lindquist E."/>
            <person name="Kamisugi Y."/>
            <person name="Tanahashi T."/>
            <person name="Sakakibara K."/>
            <person name="Fujita T."/>
            <person name="Oishi K."/>
            <person name="Shin-I T."/>
            <person name="Kuroki Y."/>
            <person name="Toyoda A."/>
            <person name="Suzuki Y."/>
            <person name="Hashimoto A."/>
            <person name="Yamaguchi K."/>
            <person name="Sugano A."/>
            <person name="Kohara Y."/>
            <person name="Fujiyama A."/>
            <person name="Anterola A."/>
            <person name="Aoki S."/>
            <person name="Ashton N."/>
            <person name="Barbazuk W.B."/>
            <person name="Barker E."/>
            <person name="Bennetzen J."/>
            <person name="Bezanilla M."/>
            <person name="Blankenship R."/>
            <person name="Cho S.H."/>
            <person name="Dutcher S."/>
            <person name="Estelle M."/>
            <person name="Fawcett J.A."/>
            <person name="Gundlach H."/>
            <person name="Hanada K."/>
            <person name="Heyl A."/>
            <person name="Hicks K.A."/>
            <person name="Hugh J."/>
            <person name="Lohr M."/>
            <person name="Mayer K."/>
            <person name="Melkozernov A."/>
            <person name="Murata T."/>
            <person name="Nelson D."/>
            <person name="Pils B."/>
            <person name="Prigge M."/>
            <person name="Reiss B."/>
            <person name="Renner T."/>
            <person name="Rombauts S."/>
            <person name="Rushton P."/>
            <person name="Sanderfoot A."/>
            <person name="Schween G."/>
            <person name="Shiu S.-H."/>
            <person name="Stueber K."/>
            <person name="Theodoulou F.L."/>
            <person name="Tu H."/>
            <person name="Van de Peer Y."/>
            <person name="Verrier P.J."/>
            <person name="Waters E."/>
            <person name="Wood A."/>
            <person name="Yang L."/>
            <person name="Cove D."/>
            <person name="Cuming A."/>
            <person name="Hasebe M."/>
            <person name="Lucas S."/>
            <person name="Mishler D.B."/>
            <person name="Reski R."/>
            <person name="Grigoriev I."/>
            <person name="Quatrano R.S."/>
            <person name="Boore J.L."/>
        </authorList>
    </citation>
    <scope>NUCLEOTIDE SEQUENCE [LARGE SCALE GENOMIC DNA]</scope>
    <source>
        <strain evidence="5 6">cv. Gransden 2004</strain>
    </source>
</reference>
<dbReference type="PANTHER" id="PTHR12409">
    <property type="entry name" value="PREFOLDIN SUBUNIT 3"/>
    <property type="match status" value="1"/>
</dbReference>
<proteinExistence type="inferred from homology"/>
<dbReference type="GO" id="GO:0005737">
    <property type="term" value="C:cytoplasm"/>
    <property type="evidence" value="ECO:0000318"/>
    <property type="project" value="GO_Central"/>
</dbReference>
<comment type="function">
    <text evidence="3">Binds specifically to cytosolic chaperonin (c-CPN) and transfers target proteins to it. Binds to nascent polypeptide chain and promotes folding in an environment in which there are many competing pathways for nonnative proteins.</text>
</comment>
<dbReference type="EMBL" id="ABEU02000008">
    <property type="protein sequence ID" value="PNR49845.1"/>
    <property type="molecule type" value="Genomic_DNA"/>
</dbReference>
<dbReference type="RefSeq" id="XP_024381826.1">
    <property type="nucleotide sequence ID" value="XM_024526058.2"/>
</dbReference>
<evidence type="ECO:0000256" key="1">
    <source>
        <dbReference type="ARBA" id="ARBA00010048"/>
    </source>
</evidence>
<dbReference type="Gramene" id="Pp3c8_18130V3.1">
    <property type="protein sequence ID" value="PAC:32965171.CDS.1"/>
    <property type="gene ID" value="Pp3c8_18130"/>
</dbReference>
<keyword evidence="6" id="KW-1185">Reference proteome</keyword>
<dbReference type="InterPro" id="IPR004127">
    <property type="entry name" value="Prefoldin_subunit_alpha"/>
</dbReference>
<dbReference type="OrthoDB" id="6375174at2759"/>
<dbReference type="STRING" id="3218.A9TE60"/>
<dbReference type="eggNOG" id="KOG3313">
    <property type="taxonomic scope" value="Eukaryota"/>
</dbReference>
<evidence type="ECO:0000256" key="3">
    <source>
        <dbReference type="PIRNR" id="PIRNR016396"/>
    </source>
</evidence>
<organism evidence="4">
    <name type="scientific">Physcomitrium patens</name>
    <name type="common">Spreading-leaved earth moss</name>
    <name type="synonym">Physcomitrella patens</name>
    <dbReference type="NCBI Taxonomy" id="3218"/>
    <lineage>
        <taxon>Eukaryota</taxon>
        <taxon>Viridiplantae</taxon>
        <taxon>Streptophyta</taxon>
        <taxon>Embryophyta</taxon>
        <taxon>Bryophyta</taxon>
        <taxon>Bryophytina</taxon>
        <taxon>Bryopsida</taxon>
        <taxon>Funariidae</taxon>
        <taxon>Funariales</taxon>
        <taxon>Funariaceae</taxon>
        <taxon>Physcomitrium</taxon>
    </lineage>
</organism>
<dbReference type="CDD" id="cd23156">
    <property type="entry name" value="Prefoldin_3"/>
    <property type="match status" value="1"/>
</dbReference>
<dbReference type="HOGENOM" id="CLU_083737_1_0_1"/>